<keyword evidence="2" id="KW-1185">Reference proteome</keyword>
<name>A0A9W6JVW4_9HYPH</name>
<reference evidence="1" key="1">
    <citation type="journal article" date="2014" name="Int. J. Syst. Evol. Microbiol.">
        <title>Complete genome sequence of Corynebacterium casei LMG S-19264T (=DSM 44701T), isolated from a smear-ripened cheese.</title>
        <authorList>
            <consortium name="US DOE Joint Genome Institute (JGI-PGF)"/>
            <person name="Walter F."/>
            <person name="Albersmeier A."/>
            <person name="Kalinowski J."/>
            <person name="Ruckert C."/>
        </authorList>
    </citation>
    <scope>NUCLEOTIDE SEQUENCE</scope>
    <source>
        <strain evidence="1">VKM B-2789</strain>
    </source>
</reference>
<dbReference type="Proteomes" id="UP001143330">
    <property type="component" value="Unassembled WGS sequence"/>
</dbReference>
<evidence type="ECO:0000313" key="1">
    <source>
        <dbReference type="EMBL" id="GLK82834.1"/>
    </source>
</evidence>
<dbReference type="NCBIfam" id="NF043004">
    <property type="entry name" value="CjTranTraC_Agrob"/>
    <property type="match status" value="1"/>
</dbReference>
<sequence>MKKPSSKIREEIARLQEQLKSAETREAERIGRLALRAGLGEIEIDEGELQAAFEEIAGRFRGRGEKTIGRKGAGAGSDAGVSATKVAAGAAADGAGEV</sequence>
<organism evidence="1 2">
    <name type="scientific">Ancylobacter defluvii</name>
    <dbReference type="NCBI Taxonomy" id="1282440"/>
    <lineage>
        <taxon>Bacteria</taxon>
        <taxon>Pseudomonadati</taxon>
        <taxon>Pseudomonadota</taxon>
        <taxon>Alphaproteobacteria</taxon>
        <taxon>Hyphomicrobiales</taxon>
        <taxon>Xanthobacteraceae</taxon>
        <taxon>Ancylobacter</taxon>
    </lineage>
</organism>
<reference evidence="1" key="2">
    <citation type="submission" date="2023-01" db="EMBL/GenBank/DDBJ databases">
        <authorList>
            <person name="Sun Q."/>
            <person name="Evtushenko L."/>
        </authorList>
    </citation>
    <scope>NUCLEOTIDE SEQUENCE</scope>
    <source>
        <strain evidence="1">VKM B-2789</strain>
    </source>
</reference>
<dbReference type="RefSeq" id="WP_213366379.1">
    <property type="nucleotide sequence ID" value="NZ_BSFM01000004.1"/>
</dbReference>
<dbReference type="Pfam" id="PF07820">
    <property type="entry name" value="TraC"/>
    <property type="match status" value="1"/>
</dbReference>
<protein>
    <submittedName>
        <fullName evidence="1">Conjugal transfer protein TraC</fullName>
    </submittedName>
</protein>
<dbReference type="AlphaFoldDB" id="A0A9W6JVW4"/>
<proteinExistence type="predicted"/>
<dbReference type="EMBL" id="BSFM01000004">
    <property type="protein sequence ID" value="GLK82834.1"/>
    <property type="molecule type" value="Genomic_DNA"/>
</dbReference>
<dbReference type="InterPro" id="IPR012930">
    <property type="entry name" value="TraC"/>
</dbReference>
<dbReference type="InterPro" id="IPR053443">
    <property type="entry name" value="Conjugal_Transfer_TraC"/>
</dbReference>
<evidence type="ECO:0000313" key="2">
    <source>
        <dbReference type="Proteomes" id="UP001143330"/>
    </source>
</evidence>
<dbReference type="NCBIfam" id="NF010422">
    <property type="entry name" value="PRK13848.1"/>
    <property type="match status" value="1"/>
</dbReference>
<gene>
    <name evidence="1" type="primary">traC</name>
    <name evidence="1" type="ORF">GCM10017653_09030</name>
</gene>
<comment type="caution">
    <text evidence="1">The sequence shown here is derived from an EMBL/GenBank/DDBJ whole genome shotgun (WGS) entry which is preliminary data.</text>
</comment>
<accession>A0A9W6JVW4</accession>